<dbReference type="GO" id="GO:0046872">
    <property type="term" value="F:metal ion binding"/>
    <property type="evidence" value="ECO:0007669"/>
    <property type="project" value="UniProtKB-KW"/>
</dbReference>
<dbReference type="PROSITE" id="PS00113">
    <property type="entry name" value="ADENYLATE_KINASE"/>
    <property type="match status" value="1"/>
</dbReference>
<dbReference type="GO" id="GO:0005737">
    <property type="term" value="C:cytoplasm"/>
    <property type="evidence" value="ECO:0007669"/>
    <property type="project" value="TreeGrafter"/>
</dbReference>
<sequence length="386" mass="43596">MENRKSSLPFLEVIEGLKNLKRAGWVEREVPEPESVSDHMYRMAWFCIAHPELESEHMDKAILMCLIHDIGETTAGDITPADGIDAKTKHIREKLGVQFLSLLLKPSNPYWASKMVELWDEYEEGATRVAKLVHQIDKLECLHQALIYLKRHQGKTDFQKSFASFKELRKKISDPWLSADADAILAEWNALTNKEQQASTNVVFVIGGPGVGKGTLCARIAEDLNFTHVSVGDLLREEKDNPASEFGSFIRESFQESVIVPPYLTTRLLKDRVQAIQSQNRGVLVDGFPRSIEQAVAFEREISDTYMTVCLECSPETMIKRVQARSGSSNRDDDDLVTLKKRLATFSSTNDAIVKHLSKNKMARVDAARSSDEVFTSVRELLVREL</sequence>
<dbReference type="GO" id="GO:0005524">
    <property type="term" value="F:ATP binding"/>
    <property type="evidence" value="ECO:0007669"/>
    <property type="project" value="InterPro"/>
</dbReference>
<name>A0AAJ0EYJ0_9PEZI</name>
<proteinExistence type="inferred from homology"/>
<dbReference type="InterPro" id="IPR006674">
    <property type="entry name" value="HD_domain"/>
</dbReference>
<dbReference type="PANTHER" id="PTHR11845">
    <property type="entry name" value="5'-DEOXYNUCLEOTIDASE HDDC2"/>
    <property type="match status" value="1"/>
</dbReference>
<organism evidence="8 9">
    <name type="scientific">Colletotrichum godetiae</name>
    <dbReference type="NCBI Taxonomy" id="1209918"/>
    <lineage>
        <taxon>Eukaryota</taxon>
        <taxon>Fungi</taxon>
        <taxon>Dikarya</taxon>
        <taxon>Ascomycota</taxon>
        <taxon>Pezizomycotina</taxon>
        <taxon>Sordariomycetes</taxon>
        <taxon>Hypocreomycetidae</taxon>
        <taxon>Glomerellales</taxon>
        <taxon>Glomerellaceae</taxon>
        <taxon>Colletotrichum</taxon>
        <taxon>Colletotrichum acutatum species complex</taxon>
    </lineage>
</organism>
<dbReference type="GO" id="GO:0019205">
    <property type="term" value="F:nucleobase-containing compound kinase activity"/>
    <property type="evidence" value="ECO:0007669"/>
    <property type="project" value="InterPro"/>
</dbReference>
<dbReference type="GeneID" id="85463687"/>
<evidence type="ECO:0000256" key="3">
    <source>
        <dbReference type="ARBA" id="ARBA00022741"/>
    </source>
</evidence>
<gene>
    <name evidence="8" type="ORF">BDP55DRAFT_726533</name>
</gene>
<evidence type="ECO:0000256" key="5">
    <source>
        <dbReference type="ARBA" id="ARBA00022801"/>
    </source>
</evidence>
<dbReference type="InterPro" id="IPR039356">
    <property type="entry name" value="YfbR/HDDC2"/>
</dbReference>
<dbReference type="AlphaFoldDB" id="A0AAJ0EYJ0"/>
<dbReference type="CDD" id="cd01428">
    <property type="entry name" value="ADK"/>
    <property type="match status" value="1"/>
</dbReference>
<reference evidence="8" key="1">
    <citation type="submission" date="2021-06" db="EMBL/GenBank/DDBJ databases">
        <title>Comparative genomics, transcriptomics and evolutionary studies reveal genomic signatures of adaptation to plant cell wall in hemibiotrophic fungi.</title>
        <authorList>
            <consortium name="DOE Joint Genome Institute"/>
            <person name="Baroncelli R."/>
            <person name="Diaz J.F."/>
            <person name="Benocci T."/>
            <person name="Peng M."/>
            <person name="Battaglia E."/>
            <person name="Haridas S."/>
            <person name="Andreopoulos W."/>
            <person name="Labutti K."/>
            <person name="Pangilinan J."/>
            <person name="Floch G.L."/>
            <person name="Makela M.R."/>
            <person name="Henrissat B."/>
            <person name="Grigoriev I.V."/>
            <person name="Crouch J.A."/>
            <person name="De Vries R.P."/>
            <person name="Sukno S.A."/>
            <person name="Thon M.R."/>
        </authorList>
    </citation>
    <scope>NUCLEOTIDE SEQUENCE</scope>
    <source>
        <strain evidence="8">CBS 193.32</strain>
    </source>
</reference>
<dbReference type="PANTHER" id="PTHR11845:SF13">
    <property type="entry name" value="5'-DEOXYNUCLEOTIDASE HDDC2"/>
    <property type="match status" value="1"/>
</dbReference>
<dbReference type="InterPro" id="IPR000850">
    <property type="entry name" value="Adenylat/UMP-CMP_kin"/>
</dbReference>
<dbReference type="Proteomes" id="UP001224890">
    <property type="component" value="Unassembled WGS sequence"/>
</dbReference>
<accession>A0AAJ0EYJ0</accession>
<dbReference type="GO" id="GO:0006139">
    <property type="term" value="P:nucleobase-containing compound metabolic process"/>
    <property type="evidence" value="ECO:0007669"/>
    <property type="project" value="InterPro"/>
</dbReference>
<dbReference type="SUPFAM" id="SSF109604">
    <property type="entry name" value="HD-domain/PDEase-like"/>
    <property type="match status" value="1"/>
</dbReference>
<comment type="caution">
    <text evidence="8">The sequence shown here is derived from an EMBL/GenBank/DDBJ whole genome shotgun (WGS) entry which is preliminary data.</text>
</comment>
<keyword evidence="3" id="KW-0547">Nucleotide-binding</keyword>
<dbReference type="HAMAP" id="MF_00235">
    <property type="entry name" value="Adenylate_kinase_Adk"/>
    <property type="match status" value="1"/>
</dbReference>
<keyword evidence="9" id="KW-1185">Reference proteome</keyword>
<dbReference type="SUPFAM" id="SSF52540">
    <property type="entry name" value="P-loop containing nucleoside triphosphate hydrolases"/>
    <property type="match status" value="1"/>
</dbReference>
<dbReference type="EMBL" id="JAHMHR010000011">
    <property type="protein sequence ID" value="KAK1688676.1"/>
    <property type="molecule type" value="Genomic_DNA"/>
</dbReference>
<keyword evidence="2" id="KW-0479">Metal-binding</keyword>
<dbReference type="InterPro" id="IPR033690">
    <property type="entry name" value="Adenylat_kinase_CS"/>
</dbReference>
<evidence type="ECO:0000256" key="6">
    <source>
        <dbReference type="RuleBase" id="RU003330"/>
    </source>
</evidence>
<evidence type="ECO:0000256" key="4">
    <source>
        <dbReference type="ARBA" id="ARBA00022777"/>
    </source>
</evidence>
<feature type="domain" description="HD" evidence="7">
    <location>
        <begin position="15"/>
        <end position="163"/>
    </location>
</feature>
<keyword evidence="5" id="KW-0378">Hydrolase</keyword>
<evidence type="ECO:0000313" key="9">
    <source>
        <dbReference type="Proteomes" id="UP001224890"/>
    </source>
</evidence>
<dbReference type="RefSeq" id="XP_060432371.1">
    <property type="nucleotide sequence ID" value="XM_060579161.1"/>
</dbReference>
<dbReference type="InterPro" id="IPR027417">
    <property type="entry name" value="P-loop_NTPase"/>
</dbReference>
<evidence type="ECO:0000313" key="8">
    <source>
        <dbReference type="EMBL" id="KAK1688676.1"/>
    </source>
</evidence>
<dbReference type="Pfam" id="PF13023">
    <property type="entry name" value="HD_3"/>
    <property type="match status" value="1"/>
</dbReference>
<comment type="similarity">
    <text evidence="6">Belongs to the adenylate kinase family.</text>
</comment>
<evidence type="ECO:0000256" key="1">
    <source>
        <dbReference type="ARBA" id="ARBA00022679"/>
    </source>
</evidence>
<protein>
    <submittedName>
        <fullName evidence="8">Adenylate kinase</fullName>
    </submittedName>
</protein>
<evidence type="ECO:0000256" key="2">
    <source>
        <dbReference type="ARBA" id="ARBA00022723"/>
    </source>
</evidence>
<dbReference type="GO" id="GO:0002953">
    <property type="term" value="F:5'-deoxynucleotidase activity"/>
    <property type="evidence" value="ECO:0007669"/>
    <property type="project" value="InterPro"/>
</dbReference>
<dbReference type="PRINTS" id="PR00094">
    <property type="entry name" value="ADENYLTKNASE"/>
</dbReference>
<dbReference type="Pfam" id="PF00406">
    <property type="entry name" value="ADK"/>
    <property type="match status" value="1"/>
</dbReference>
<dbReference type="Gene3D" id="3.40.50.300">
    <property type="entry name" value="P-loop containing nucleotide triphosphate hydrolases"/>
    <property type="match status" value="1"/>
</dbReference>
<keyword evidence="1 6" id="KW-0808">Transferase</keyword>
<evidence type="ECO:0000259" key="7">
    <source>
        <dbReference type="Pfam" id="PF13023"/>
    </source>
</evidence>
<dbReference type="Gene3D" id="1.10.3210.10">
    <property type="entry name" value="Hypothetical protein af1432"/>
    <property type="match status" value="1"/>
</dbReference>
<keyword evidence="4 6" id="KW-0418">Kinase</keyword>